<evidence type="ECO:0000256" key="11">
    <source>
        <dbReference type="ARBA" id="ARBA00023136"/>
    </source>
</evidence>
<dbReference type="Gene3D" id="1.20.1300.10">
    <property type="entry name" value="Fumarate reductase/succinate dehydrogenase, transmembrane subunit"/>
    <property type="match status" value="1"/>
</dbReference>
<sequence>MDSREALYVGVDSDGGVLKRPMSPHLDVYRFRLSMALSIANRISGVLSAGGFGLAVMWLGALASGPKSFGRARCLSHSLAGRAVTAGWLVATVYHLVGGVRHLIWDDVHRFEKSEINRDGRTSLIVTGGISAVLTGALCVLGGARARKARRTALKTAK</sequence>
<comment type="similarity">
    <text evidence="4">Belongs to the cytochrome b560 family.</text>
</comment>
<keyword evidence="7 13" id="KW-0812">Transmembrane</keyword>
<comment type="subunit">
    <text evidence="12">Part of an enzyme complex containing four subunits: a flavoprotein, an iron-sulfur protein, plus two membrane-anchoring proteins, SdhC and SdhD. The complex can form homotrimers.</text>
</comment>
<name>A0A023D8Q3_ACIMT</name>
<reference evidence="14 15" key="2">
    <citation type="journal article" date="2014" name="FEMS Microbiol. Lett.">
        <title>Draft genomic DNA sequence of the facultatively methylotrophic bacterium Acidomonas methanolica type strain MB58.</title>
        <authorList>
            <person name="Higashiura N."/>
            <person name="Hadano H."/>
            <person name="Hirakawa H."/>
            <person name="Matsutani M."/>
            <person name="Takabe S."/>
            <person name="Matsushita K."/>
            <person name="Azuma Y."/>
        </authorList>
    </citation>
    <scope>NUCLEOTIDE SEQUENCE [LARGE SCALE GENOMIC DNA]</scope>
    <source>
        <strain evidence="14 15">MB58</strain>
    </source>
</reference>
<feature type="transmembrane region" description="Helical" evidence="13">
    <location>
        <begin position="39"/>
        <end position="62"/>
    </location>
</feature>
<evidence type="ECO:0000256" key="3">
    <source>
        <dbReference type="ARBA" id="ARBA00004141"/>
    </source>
</evidence>
<dbReference type="Proteomes" id="UP000019760">
    <property type="component" value="Unassembled WGS sequence"/>
</dbReference>
<organism evidence="14 15">
    <name type="scientific">Acidomonas methanolica NBRC 104435</name>
    <dbReference type="NCBI Taxonomy" id="1231351"/>
    <lineage>
        <taxon>Bacteria</taxon>
        <taxon>Pseudomonadati</taxon>
        <taxon>Pseudomonadota</taxon>
        <taxon>Alphaproteobacteria</taxon>
        <taxon>Acetobacterales</taxon>
        <taxon>Acetobacteraceae</taxon>
        <taxon>Acidomonas</taxon>
    </lineage>
</organism>
<accession>A0A023D8Q3</accession>
<keyword evidence="6" id="KW-0349">Heme</keyword>
<dbReference type="NCBIfam" id="TIGR02970">
    <property type="entry name" value="succ_dehyd_cytB"/>
    <property type="match status" value="1"/>
</dbReference>
<feature type="transmembrane region" description="Helical" evidence="13">
    <location>
        <begin position="83"/>
        <end position="104"/>
    </location>
</feature>
<dbReference type="InterPro" id="IPR014314">
    <property type="entry name" value="Succ_DH_cytb556"/>
</dbReference>
<comment type="function">
    <text evidence="2">Membrane-anchoring subunit of succinate dehydrogenase (SDH).</text>
</comment>
<dbReference type="CDD" id="cd03499">
    <property type="entry name" value="SQR_TypeC_SdhC"/>
    <property type="match status" value="1"/>
</dbReference>
<dbReference type="PROSITE" id="PS01001">
    <property type="entry name" value="SDH_CYT_2"/>
    <property type="match status" value="1"/>
</dbReference>
<keyword evidence="9 13" id="KW-1133">Transmembrane helix</keyword>
<dbReference type="PANTHER" id="PTHR10978:SF5">
    <property type="entry name" value="SUCCINATE DEHYDROGENASE CYTOCHROME B560 SUBUNIT, MITOCHONDRIAL"/>
    <property type="match status" value="1"/>
</dbReference>
<dbReference type="InterPro" id="IPR000701">
    <property type="entry name" value="SuccDH_FuR_B_TM-su"/>
</dbReference>
<keyword evidence="15" id="KW-1185">Reference proteome</keyword>
<reference evidence="15" key="1">
    <citation type="journal article" date="2014" name="FEMS Microbiol. Lett.">
        <title>Draft Genomic DNA Sequence of the Facultatively Methylotrophic Bacterium Acidomonas methanolica type strain MB58.</title>
        <authorList>
            <person name="Higashiura N."/>
            <person name="Hadano H."/>
            <person name="Hirakawa H."/>
            <person name="Matsutani M."/>
            <person name="Takabe S."/>
            <person name="Matsushita K."/>
            <person name="Azuma Y."/>
        </authorList>
    </citation>
    <scope>NUCLEOTIDE SEQUENCE [LARGE SCALE GENOMIC DNA]</scope>
    <source>
        <strain evidence="15">MB58</strain>
    </source>
</reference>
<dbReference type="Pfam" id="PF01127">
    <property type="entry name" value="Sdh_cyt"/>
    <property type="match status" value="1"/>
</dbReference>
<dbReference type="EMBL" id="BAND01000103">
    <property type="protein sequence ID" value="GAJ30115.1"/>
    <property type="molecule type" value="Genomic_DNA"/>
</dbReference>
<dbReference type="GO" id="GO:0009055">
    <property type="term" value="F:electron transfer activity"/>
    <property type="evidence" value="ECO:0007669"/>
    <property type="project" value="InterPro"/>
</dbReference>
<comment type="cofactor">
    <cofactor evidence="1">
        <name>heme</name>
        <dbReference type="ChEBI" id="CHEBI:30413"/>
    </cofactor>
</comment>
<dbReference type="InterPro" id="IPR034804">
    <property type="entry name" value="SQR/QFR_C/D"/>
</dbReference>
<evidence type="ECO:0000256" key="4">
    <source>
        <dbReference type="ARBA" id="ARBA00007244"/>
    </source>
</evidence>
<comment type="caution">
    <text evidence="14">The sequence shown here is derived from an EMBL/GenBank/DDBJ whole genome shotgun (WGS) entry which is preliminary data.</text>
</comment>
<keyword evidence="11 13" id="KW-0472">Membrane</keyword>
<evidence type="ECO:0000256" key="13">
    <source>
        <dbReference type="SAM" id="Phobius"/>
    </source>
</evidence>
<comment type="subcellular location">
    <subcellularLocation>
        <location evidence="3">Membrane</location>
        <topology evidence="3">Multi-pass membrane protein</topology>
    </subcellularLocation>
</comment>
<evidence type="ECO:0000256" key="10">
    <source>
        <dbReference type="ARBA" id="ARBA00023004"/>
    </source>
</evidence>
<evidence type="ECO:0000313" key="15">
    <source>
        <dbReference type="Proteomes" id="UP000019760"/>
    </source>
</evidence>
<keyword evidence="8" id="KW-0479">Metal-binding</keyword>
<keyword evidence="10" id="KW-0408">Iron</keyword>
<protein>
    <recommendedName>
        <fullName evidence="5">Succinate dehydrogenase cytochrome b556 subunit</fullName>
    </recommendedName>
</protein>
<evidence type="ECO:0000256" key="9">
    <source>
        <dbReference type="ARBA" id="ARBA00022989"/>
    </source>
</evidence>
<evidence type="ECO:0000256" key="2">
    <source>
        <dbReference type="ARBA" id="ARBA00004050"/>
    </source>
</evidence>
<evidence type="ECO:0000256" key="12">
    <source>
        <dbReference type="ARBA" id="ARBA00025912"/>
    </source>
</evidence>
<evidence type="ECO:0000313" key="14">
    <source>
        <dbReference type="EMBL" id="GAJ30115.1"/>
    </source>
</evidence>
<evidence type="ECO:0000256" key="1">
    <source>
        <dbReference type="ARBA" id="ARBA00001971"/>
    </source>
</evidence>
<feature type="transmembrane region" description="Helical" evidence="13">
    <location>
        <begin position="124"/>
        <end position="144"/>
    </location>
</feature>
<dbReference type="AlphaFoldDB" id="A0A023D8Q3"/>
<gene>
    <name evidence="14" type="ORF">Amme_104_023</name>
</gene>
<dbReference type="RefSeq" id="WP_052512106.1">
    <property type="nucleotide sequence ID" value="NZ_BJVB01000020.1"/>
</dbReference>
<dbReference type="GO" id="GO:0016020">
    <property type="term" value="C:membrane"/>
    <property type="evidence" value="ECO:0007669"/>
    <property type="project" value="UniProtKB-SubCell"/>
</dbReference>
<dbReference type="SUPFAM" id="SSF81343">
    <property type="entry name" value="Fumarate reductase respiratory complex transmembrane subunits"/>
    <property type="match status" value="1"/>
</dbReference>
<evidence type="ECO:0000256" key="8">
    <source>
        <dbReference type="ARBA" id="ARBA00022723"/>
    </source>
</evidence>
<dbReference type="InterPro" id="IPR018495">
    <property type="entry name" value="Succ_DH_cyt_bsu_CS"/>
</dbReference>
<evidence type="ECO:0000256" key="6">
    <source>
        <dbReference type="ARBA" id="ARBA00022617"/>
    </source>
</evidence>
<dbReference type="PANTHER" id="PTHR10978">
    <property type="entry name" value="SUCCINATE DEHYDROGENASE CYTOCHROME B560 SUBUNIT"/>
    <property type="match status" value="1"/>
</dbReference>
<evidence type="ECO:0000256" key="7">
    <source>
        <dbReference type="ARBA" id="ARBA00022692"/>
    </source>
</evidence>
<proteinExistence type="inferred from homology"/>
<dbReference type="GO" id="GO:0006099">
    <property type="term" value="P:tricarboxylic acid cycle"/>
    <property type="evidence" value="ECO:0007669"/>
    <property type="project" value="InterPro"/>
</dbReference>
<dbReference type="GO" id="GO:0046872">
    <property type="term" value="F:metal ion binding"/>
    <property type="evidence" value="ECO:0007669"/>
    <property type="project" value="UniProtKB-KW"/>
</dbReference>
<evidence type="ECO:0000256" key="5">
    <source>
        <dbReference type="ARBA" id="ARBA00020076"/>
    </source>
</evidence>